<accession>A0A835CUN0</accession>
<gene>
    <name evidence="1" type="ORF">HCN44_010110</name>
</gene>
<evidence type="ECO:0008006" key="3">
    <source>
        <dbReference type="Google" id="ProtNLM"/>
    </source>
</evidence>
<comment type="caution">
    <text evidence="1">The sequence shown here is derived from an EMBL/GenBank/DDBJ whole genome shotgun (WGS) entry which is preliminary data.</text>
</comment>
<evidence type="ECO:0000313" key="1">
    <source>
        <dbReference type="EMBL" id="KAF7993515.1"/>
    </source>
</evidence>
<keyword evidence="2" id="KW-1185">Reference proteome</keyword>
<protein>
    <recommendedName>
        <fullName evidence="3">WAP domain-containing protein</fullName>
    </recommendedName>
</protein>
<dbReference type="Proteomes" id="UP000639338">
    <property type="component" value="Unassembled WGS sequence"/>
</dbReference>
<dbReference type="AlphaFoldDB" id="A0A835CUN0"/>
<sequence length="158" mass="18814">MFLLAPSHFTNRTQFDQDQLRMKLNKLLIITKIICYLFAVIDAKPCKYWCKTSRESFYCCPDGNNEDMNIKKWNEHSNWPFGIFLLNIFASTMGFQYDHDKPSSTEVKYCPPQRSHCTRSYDWDPPKYCDKHKDCYHSNEACCYDVCIDHRVCKLVEH</sequence>
<reference evidence="1 2" key="1">
    <citation type="submission" date="2020-08" db="EMBL/GenBank/DDBJ databases">
        <title>Aphidius gifuensis genome sequencing and assembly.</title>
        <authorList>
            <person name="Du Z."/>
        </authorList>
    </citation>
    <scope>NUCLEOTIDE SEQUENCE [LARGE SCALE GENOMIC DNA]</scope>
    <source>
        <strain evidence="1">YNYX2018</strain>
        <tissue evidence="1">Adults</tissue>
    </source>
</reference>
<evidence type="ECO:0000313" key="2">
    <source>
        <dbReference type="Proteomes" id="UP000639338"/>
    </source>
</evidence>
<proteinExistence type="predicted"/>
<organism evidence="1 2">
    <name type="scientific">Aphidius gifuensis</name>
    <name type="common">Parasitoid wasp</name>
    <dbReference type="NCBI Taxonomy" id="684658"/>
    <lineage>
        <taxon>Eukaryota</taxon>
        <taxon>Metazoa</taxon>
        <taxon>Ecdysozoa</taxon>
        <taxon>Arthropoda</taxon>
        <taxon>Hexapoda</taxon>
        <taxon>Insecta</taxon>
        <taxon>Pterygota</taxon>
        <taxon>Neoptera</taxon>
        <taxon>Endopterygota</taxon>
        <taxon>Hymenoptera</taxon>
        <taxon>Apocrita</taxon>
        <taxon>Ichneumonoidea</taxon>
        <taxon>Braconidae</taxon>
        <taxon>Aphidiinae</taxon>
        <taxon>Aphidius</taxon>
    </lineage>
</organism>
<name>A0A835CUN0_APHGI</name>
<dbReference type="EMBL" id="JACMRX010000003">
    <property type="protein sequence ID" value="KAF7993515.1"/>
    <property type="molecule type" value="Genomic_DNA"/>
</dbReference>